<feature type="transmembrane region" description="Helical" evidence="1">
    <location>
        <begin position="41"/>
        <end position="59"/>
    </location>
</feature>
<dbReference type="EMBL" id="UIHB01000001">
    <property type="protein sequence ID" value="SUZ26587.1"/>
    <property type="molecule type" value="Genomic_DNA"/>
</dbReference>
<keyword evidence="3" id="KW-1185">Reference proteome</keyword>
<evidence type="ECO:0000256" key="1">
    <source>
        <dbReference type="SAM" id="Phobius"/>
    </source>
</evidence>
<proteinExistence type="predicted"/>
<comment type="caution">
    <text evidence="2">The sequence shown here is derived from an EMBL/GenBank/DDBJ whole genome shotgun (WGS) entry which is preliminary data.</text>
</comment>
<sequence length="87" mass="9322">MERTQADAIAKAILGPDLRIQEQIRQKRIAETAYLARKRKVAWFALVGSGIGAGAAYLIGVQFPIGVVWGGLASSVVGWLVTRRSAA</sequence>
<name>A0AA46C543_9XANT</name>
<evidence type="ECO:0000313" key="3">
    <source>
        <dbReference type="Proteomes" id="UP000254168"/>
    </source>
</evidence>
<evidence type="ECO:0000313" key="2">
    <source>
        <dbReference type="EMBL" id="SUZ26587.1"/>
    </source>
</evidence>
<protein>
    <submittedName>
        <fullName evidence="2">Uncharacterized protein</fullName>
    </submittedName>
</protein>
<feature type="transmembrane region" description="Helical" evidence="1">
    <location>
        <begin position="65"/>
        <end position="82"/>
    </location>
</feature>
<keyword evidence="1" id="KW-0472">Membrane</keyword>
<keyword evidence="1" id="KW-0812">Transmembrane</keyword>
<keyword evidence="1" id="KW-1133">Transmembrane helix</keyword>
<dbReference type="Proteomes" id="UP000254168">
    <property type="component" value="Unassembled WGS sequence"/>
</dbReference>
<gene>
    <name evidence="2" type="ORF">CPBF424_03430</name>
</gene>
<accession>A0AA46C543</accession>
<dbReference type="AlphaFoldDB" id="A0AA46C543"/>
<organism evidence="2 3">
    <name type="scientific">Xanthomonas euroxanthea</name>
    <dbReference type="NCBI Taxonomy" id="2259622"/>
    <lineage>
        <taxon>Bacteria</taxon>
        <taxon>Pseudomonadati</taxon>
        <taxon>Pseudomonadota</taxon>
        <taxon>Gammaproteobacteria</taxon>
        <taxon>Lysobacterales</taxon>
        <taxon>Lysobacteraceae</taxon>
        <taxon>Xanthomonas</taxon>
    </lineage>
</organism>
<reference evidence="2 3" key="1">
    <citation type="submission" date="2018-06" db="EMBL/GenBank/DDBJ databases">
        <authorList>
            <person name="Pothier F. J."/>
        </authorList>
    </citation>
    <scope>NUCLEOTIDE SEQUENCE [LARGE SCALE GENOMIC DNA]</scope>
    <source>
        <strain evidence="2 3">CPBF 424</strain>
    </source>
</reference>